<feature type="region of interest" description="Disordered" evidence="2">
    <location>
        <begin position="246"/>
        <end position="270"/>
    </location>
</feature>
<sequence>MAPIITQRRSTERTAAPSYSRRALSSHNDVSLAIGLTVSLVCFVVILVAVWCLLRRRRIMRLGATPVGLESPVDETFSPVVEICSNSTKSLYKYEGDSSSYYSPLSPVAPLELDAGTPRSDVSPFSQYPPVSNSLSRYTPTNGESSSASKRTSPFSKEYYFTEPDHRSHPINTGFGSAGTGSSRYPRKQDINVQINFVNPRDVEYRPNRVLQAEEHAIYLSSLSLPSRGRPASIYDRPPYYIGMDASNIDTTNKGSQRTSPSPLSDRNSVQRISTLRESLQDLHRLSIIDVPSESSHDHGKSTQKQEKRRNQRSHMMETSSSTSFSTPLSYSNKSSPISTTTSPASSTTPSSTTTSPSTTTTTSHSPTSPSTPVFQCPSCRLTFRTPGLRRNHHNRRHNLRYTCIVCTAPFGLRADLDRHQYTRHPEQYRAADRFWCTVEGCENPGKEWSRKDNFERHVRRCEGRGEGRRAKGKERVG</sequence>
<keyword evidence="1" id="KW-0863">Zinc-finger</keyword>
<accession>A0A922NG47</accession>
<evidence type="ECO:0000313" key="5">
    <source>
        <dbReference type="EMBL" id="KAI1513579.1"/>
    </source>
</evidence>
<organism evidence="5 6">
    <name type="scientific">Pyrenophora tritici-repentis</name>
    <dbReference type="NCBI Taxonomy" id="45151"/>
    <lineage>
        <taxon>Eukaryota</taxon>
        <taxon>Fungi</taxon>
        <taxon>Dikarya</taxon>
        <taxon>Ascomycota</taxon>
        <taxon>Pezizomycotina</taxon>
        <taxon>Dothideomycetes</taxon>
        <taxon>Pleosporomycetidae</taxon>
        <taxon>Pleosporales</taxon>
        <taxon>Pleosporineae</taxon>
        <taxon>Pleosporaceae</taxon>
        <taxon>Pyrenophora</taxon>
    </lineage>
</organism>
<dbReference type="Proteomes" id="UP000249757">
    <property type="component" value="Unassembled WGS sequence"/>
</dbReference>
<proteinExistence type="predicted"/>
<feature type="region of interest" description="Disordered" evidence="2">
    <location>
        <begin position="121"/>
        <end position="186"/>
    </location>
</feature>
<feature type="transmembrane region" description="Helical" evidence="3">
    <location>
        <begin position="30"/>
        <end position="54"/>
    </location>
</feature>
<keyword evidence="1" id="KW-0479">Metal-binding</keyword>
<feature type="compositionally biased region" description="Low complexity" evidence="2">
    <location>
        <begin position="319"/>
        <end position="373"/>
    </location>
</feature>
<keyword evidence="1" id="KW-0862">Zinc</keyword>
<protein>
    <recommendedName>
        <fullName evidence="4">C2H2-type domain-containing protein</fullName>
    </recommendedName>
</protein>
<feature type="region of interest" description="Disordered" evidence="2">
    <location>
        <begin position="288"/>
        <end position="377"/>
    </location>
</feature>
<dbReference type="PROSITE" id="PS00028">
    <property type="entry name" value="ZINC_FINGER_C2H2_1"/>
    <property type="match status" value="2"/>
</dbReference>
<evidence type="ECO:0000259" key="4">
    <source>
        <dbReference type="PROSITE" id="PS50157"/>
    </source>
</evidence>
<dbReference type="GO" id="GO:0008270">
    <property type="term" value="F:zinc ion binding"/>
    <property type="evidence" value="ECO:0007669"/>
    <property type="project" value="UniProtKB-KW"/>
</dbReference>
<keyword evidence="6" id="KW-1185">Reference proteome</keyword>
<dbReference type="InterPro" id="IPR013087">
    <property type="entry name" value="Znf_C2H2_type"/>
</dbReference>
<dbReference type="EMBL" id="NRDI02000009">
    <property type="protein sequence ID" value="KAI1513579.1"/>
    <property type="molecule type" value="Genomic_DNA"/>
</dbReference>
<dbReference type="Gene3D" id="3.30.160.60">
    <property type="entry name" value="Classic Zinc Finger"/>
    <property type="match status" value="1"/>
</dbReference>
<gene>
    <name evidence="5" type="ORF">Ptr86124_007481</name>
</gene>
<feature type="compositionally biased region" description="Basic and acidic residues" evidence="2">
    <location>
        <begin position="295"/>
        <end position="306"/>
    </location>
</feature>
<evidence type="ECO:0000256" key="1">
    <source>
        <dbReference type="PROSITE-ProRule" id="PRU00042"/>
    </source>
</evidence>
<dbReference type="PROSITE" id="PS50157">
    <property type="entry name" value="ZINC_FINGER_C2H2_2"/>
    <property type="match status" value="1"/>
</dbReference>
<comment type="caution">
    <text evidence="5">The sequence shown here is derived from an EMBL/GenBank/DDBJ whole genome shotgun (WGS) entry which is preliminary data.</text>
</comment>
<evidence type="ECO:0000313" key="6">
    <source>
        <dbReference type="Proteomes" id="UP000249757"/>
    </source>
</evidence>
<feature type="compositionally biased region" description="Polar residues" evidence="2">
    <location>
        <begin position="170"/>
        <end position="183"/>
    </location>
</feature>
<keyword evidence="3" id="KW-0472">Membrane</keyword>
<feature type="compositionally biased region" description="Polar residues" evidence="2">
    <location>
        <begin position="123"/>
        <end position="155"/>
    </location>
</feature>
<dbReference type="AlphaFoldDB" id="A0A922NG47"/>
<feature type="compositionally biased region" description="Polar residues" evidence="2">
    <location>
        <begin position="248"/>
        <end position="270"/>
    </location>
</feature>
<reference evidence="6" key="1">
    <citation type="journal article" date="2022" name="Microb. Genom.">
        <title>A global pangenome for the wheat fungal pathogen Pyrenophora tritici-repentis and prediction of effector protein structural homology.</title>
        <authorList>
            <person name="Moolhuijzen P.M."/>
            <person name="See P.T."/>
            <person name="Shi G."/>
            <person name="Powell H.R."/>
            <person name="Cockram J."/>
            <person name="Jorgensen L.N."/>
            <person name="Benslimane H."/>
            <person name="Strelkov S.E."/>
            <person name="Turner J."/>
            <person name="Liu Z."/>
            <person name="Moffat C.S."/>
        </authorList>
    </citation>
    <scope>NUCLEOTIDE SEQUENCE [LARGE SCALE GENOMIC DNA]</scope>
</reference>
<evidence type="ECO:0000256" key="2">
    <source>
        <dbReference type="SAM" id="MobiDB-lite"/>
    </source>
</evidence>
<dbReference type="SMART" id="SM00355">
    <property type="entry name" value="ZnF_C2H2"/>
    <property type="match status" value="2"/>
</dbReference>
<keyword evidence="3" id="KW-1133">Transmembrane helix</keyword>
<evidence type="ECO:0000256" key="3">
    <source>
        <dbReference type="SAM" id="Phobius"/>
    </source>
</evidence>
<feature type="domain" description="C2H2-type" evidence="4">
    <location>
        <begin position="402"/>
        <end position="430"/>
    </location>
</feature>
<name>A0A922NG47_9PLEO</name>
<keyword evidence="3" id="KW-0812">Transmembrane</keyword>